<dbReference type="InterPro" id="IPR026960">
    <property type="entry name" value="RVT-Znf"/>
</dbReference>
<evidence type="ECO:0000313" key="3">
    <source>
        <dbReference type="Proteomes" id="UP000436088"/>
    </source>
</evidence>
<dbReference type="Proteomes" id="UP000436088">
    <property type="component" value="Unassembled WGS sequence"/>
</dbReference>
<sequence length="939" mass="107491">MIVSFWNVRGINNPLKQAKVLKRLDSCEVDVICLMESRIRRDNSAKFSTVFSADWNLVENYDCVDGGRLWIIWKRQLSFSVLRRCDQAISIIGTIDGFQTVITDVYDSNSGGTRRGLWEHLKTVENAIGSSSWVIGGDFNIIARAEESSDFDVMGVHSSTDMNEFQDCLEELDLMDHPFLGPIFIWSNRHEAQGVSDHCLGILWSQKGVLIKKPKPFKFFNCWSSHDGFLTIVKDSWQVHCAGSAMQVLFSKMRRLKPLLKELNKEFYSNISGRVEGKRSELEQIQLFNLTHVEQRRVDEEKRVYDELINLEVAESEFYRQRTKMHWLNEGDLNTKFFHQRVESNKKRNTIRVIKGEDGQFYDTFEGMAAELVKEALFKQGKDKSPGPDGYTSGFFKAAWDILGADFTSAVRNIVDNTLLAQEIVKGYSRKSLSPRCAIKVDLQKAFDSVSWDFLLKVLAAMGLPCTFCNWIKACITTPMFSLSLNGSLVGFFKGGRGIRQGNPLSPYLFVLAMNVLSSLLDAAAKHGIFKFHPKCRRISLTHLCFTDDLLVFCHGSLGAVLGVQCTLDKFYELSGLKLNAQKTELYACGVNMFDLEQIRMAIGFRVGQLPVRYLGVPLVTRKLIGKDCEALLTKIKDKLRIWSNKNLSYGGSDSSAKGARVGWSHICSLKSEGGLGLRSLVMWNKACCLLLIKNILANEGSLWIAWINEYCFKLVSFWDVECKAHFSWILSKLLSMREEARRLFLPCPNWSLINDKWIWDNIRDCKAKVNWHRLIWFPAHIPKFSLVSWMVILDRLPTKDRLVRFGLDIDNVCGLCGSGIESRDHLFAECPFAKEVWGIVLIAYDIRYDLNSWGDIFNWLIVKLKGKSIKVRIMKLAWTGLLYFVWEERNHRLFRGLTRSVDIVVNSIKEVVRAKLCRFGCPRIEDVNSHLYLNWGLY</sequence>
<dbReference type="SUPFAM" id="SSF56672">
    <property type="entry name" value="DNA/RNA polymerases"/>
    <property type="match status" value="1"/>
</dbReference>
<dbReference type="InterPro" id="IPR005135">
    <property type="entry name" value="Endo/exonuclease/phosphatase"/>
</dbReference>
<dbReference type="AlphaFoldDB" id="A0A6A3ANV1"/>
<comment type="caution">
    <text evidence="2">The sequence shown here is derived from an EMBL/GenBank/DDBJ whole genome shotgun (WGS) entry which is preliminary data.</text>
</comment>
<protein>
    <recommendedName>
        <fullName evidence="1">Reverse transcriptase domain-containing protein</fullName>
    </recommendedName>
</protein>
<keyword evidence="3" id="KW-1185">Reference proteome</keyword>
<dbReference type="Pfam" id="PF00078">
    <property type="entry name" value="RVT_1"/>
    <property type="match status" value="1"/>
</dbReference>
<dbReference type="Gene3D" id="3.60.10.10">
    <property type="entry name" value="Endonuclease/exonuclease/phosphatase"/>
    <property type="match status" value="1"/>
</dbReference>
<evidence type="ECO:0000313" key="2">
    <source>
        <dbReference type="EMBL" id="KAE8705866.1"/>
    </source>
</evidence>
<dbReference type="SUPFAM" id="SSF56219">
    <property type="entry name" value="DNase I-like"/>
    <property type="match status" value="1"/>
</dbReference>
<accession>A0A6A3ANV1</accession>
<dbReference type="Pfam" id="PF03372">
    <property type="entry name" value="Exo_endo_phos"/>
    <property type="match status" value="1"/>
</dbReference>
<dbReference type="InterPro" id="IPR000477">
    <property type="entry name" value="RT_dom"/>
</dbReference>
<dbReference type="InterPro" id="IPR043502">
    <property type="entry name" value="DNA/RNA_pol_sf"/>
</dbReference>
<evidence type="ECO:0000259" key="1">
    <source>
        <dbReference type="PROSITE" id="PS50878"/>
    </source>
</evidence>
<feature type="domain" description="Reverse transcriptase" evidence="1">
    <location>
        <begin position="326"/>
        <end position="619"/>
    </location>
</feature>
<dbReference type="EMBL" id="VEPZ02000978">
    <property type="protein sequence ID" value="KAE8705866.1"/>
    <property type="molecule type" value="Genomic_DNA"/>
</dbReference>
<reference evidence="2" key="1">
    <citation type="submission" date="2019-09" db="EMBL/GenBank/DDBJ databases">
        <title>Draft genome information of white flower Hibiscus syriacus.</title>
        <authorList>
            <person name="Kim Y.-M."/>
        </authorList>
    </citation>
    <scope>NUCLEOTIDE SEQUENCE [LARGE SCALE GENOMIC DNA]</scope>
    <source>
        <strain evidence="2">YM2019G1</strain>
    </source>
</reference>
<proteinExistence type="predicted"/>
<gene>
    <name evidence="2" type="ORF">F3Y22_tig00110415pilonHSYRG00087</name>
</gene>
<name>A0A6A3ANV1_HIBSY</name>
<dbReference type="CDD" id="cd01650">
    <property type="entry name" value="RT_nLTR_like"/>
    <property type="match status" value="1"/>
</dbReference>
<dbReference type="PROSITE" id="PS50878">
    <property type="entry name" value="RT_POL"/>
    <property type="match status" value="1"/>
</dbReference>
<dbReference type="PANTHER" id="PTHR33116">
    <property type="entry name" value="REVERSE TRANSCRIPTASE ZINC-BINDING DOMAIN-CONTAINING PROTEIN-RELATED-RELATED"/>
    <property type="match status" value="1"/>
</dbReference>
<dbReference type="GO" id="GO:0003824">
    <property type="term" value="F:catalytic activity"/>
    <property type="evidence" value="ECO:0007669"/>
    <property type="project" value="InterPro"/>
</dbReference>
<dbReference type="Pfam" id="PF13966">
    <property type="entry name" value="zf-RVT"/>
    <property type="match status" value="1"/>
</dbReference>
<dbReference type="InterPro" id="IPR036691">
    <property type="entry name" value="Endo/exonu/phosph_ase_sf"/>
</dbReference>
<organism evidence="2 3">
    <name type="scientific">Hibiscus syriacus</name>
    <name type="common">Rose of Sharon</name>
    <dbReference type="NCBI Taxonomy" id="106335"/>
    <lineage>
        <taxon>Eukaryota</taxon>
        <taxon>Viridiplantae</taxon>
        <taxon>Streptophyta</taxon>
        <taxon>Embryophyta</taxon>
        <taxon>Tracheophyta</taxon>
        <taxon>Spermatophyta</taxon>
        <taxon>Magnoliopsida</taxon>
        <taxon>eudicotyledons</taxon>
        <taxon>Gunneridae</taxon>
        <taxon>Pentapetalae</taxon>
        <taxon>rosids</taxon>
        <taxon>malvids</taxon>
        <taxon>Malvales</taxon>
        <taxon>Malvaceae</taxon>
        <taxon>Malvoideae</taxon>
        <taxon>Hibiscus</taxon>
    </lineage>
</organism>
<dbReference type="PANTHER" id="PTHR33116:SF78">
    <property type="entry name" value="OS12G0587133 PROTEIN"/>
    <property type="match status" value="1"/>
</dbReference>